<dbReference type="Pfam" id="PF00027">
    <property type="entry name" value="cNMP_binding"/>
    <property type="match status" value="1"/>
</dbReference>
<evidence type="ECO:0000256" key="1">
    <source>
        <dbReference type="ARBA" id="ARBA00023015"/>
    </source>
</evidence>
<dbReference type="EMBL" id="JAVDRL010000011">
    <property type="protein sequence ID" value="MDR6533030.1"/>
    <property type="molecule type" value="Genomic_DNA"/>
</dbReference>
<dbReference type="Gene3D" id="2.60.120.10">
    <property type="entry name" value="Jelly Rolls"/>
    <property type="match status" value="1"/>
</dbReference>
<sequence>MLSVIQTAAPIVTRPPATIALDGLRQSYGPGETIFDEGQRADRVYQLTSGSLRTCRILRDGRRQIEAFHFAGDVFGLEGGETHRVAAQTLGPAQVRVMPRSALEALAHEHADVARRLLALTTDNLRRCQDHVLMLGRRTACERVAALLLDLAERTGADALLDVPMTRQDMADYLGLTIETVSRTFTQFQHDGLIALPTTRKVLLRDRAALEAMVD</sequence>
<dbReference type="SMART" id="SM00100">
    <property type="entry name" value="cNMP"/>
    <property type="match status" value="1"/>
</dbReference>
<dbReference type="InterPro" id="IPR000595">
    <property type="entry name" value="cNMP-bd_dom"/>
</dbReference>
<feature type="domain" description="Cyclic nucleotide-binding" evidence="4">
    <location>
        <begin position="28"/>
        <end position="76"/>
    </location>
</feature>
<dbReference type="InterPro" id="IPR036388">
    <property type="entry name" value="WH-like_DNA-bd_sf"/>
</dbReference>
<feature type="domain" description="HTH crp-type" evidence="5">
    <location>
        <begin position="138"/>
        <end position="208"/>
    </location>
</feature>
<evidence type="ECO:0000259" key="4">
    <source>
        <dbReference type="PROSITE" id="PS50042"/>
    </source>
</evidence>
<dbReference type="PROSITE" id="PS51063">
    <property type="entry name" value="HTH_CRP_2"/>
    <property type="match status" value="1"/>
</dbReference>
<accession>A0ABU1N3K4</accession>
<dbReference type="PANTHER" id="PTHR24567">
    <property type="entry name" value="CRP FAMILY TRANSCRIPTIONAL REGULATORY PROTEIN"/>
    <property type="match status" value="1"/>
</dbReference>
<dbReference type="SUPFAM" id="SSF46785">
    <property type="entry name" value="Winged helix' DNA-binding domain"/>
    <property type="match status" value="1"/>
</dbReference>
<dbReference type="SMART" id="SM00419">
    <property type="entry name" value="HTH_CRP"/>
    <property type="match status" value="1"/>
</dbReference>
<evidence type="ECO:0000313" key="7">
    <source>
        <dbReference type="Proteomes" id="UP001262754"/>
    </source>
</evidence>
<dbReference type="InterPro" id="IPR018490">
    <property type="entry name" value="cNMP-bd_dom_sf"/>
</dbReference>
<dbReference type="PROSITE" id="PS00042">
    <property type="entry name" value="HTH_CRP_1"/>
    <property type="match status" value="1"/>
</dbReference>
<dbReference type="CDD" id="cd00038">
    <property type="entry name" value="CAP_ED"/>
    <property type="match status" value="1"/>
</dbReference>
<dbReference type="RefSeq" id="WP_056758421.1">
    <property type="nucleotide sequence ID" value="NZ_JAVDRL010000011.1"/>
</dbReference>
<dbReference type="CDD" id="cd00092">
    <property type="entry name" value="HTH_CRP"/>
    <property type="match status" value="1"/>
</dbReference>
<keyword evidence="3" id="KW-0804">Transcription</keyword>
<dbReference type="PRINTS" id="PR00034">
    <property type="entry name" value="HTHCRP"/>
</dbReference>
<dbReference type="InterPro" id="IPR036390">
    <property type="entry name" value="WH_DNA-bd_sf"/>
</dbReference>
<organism evidence="6 7">
    <name type="scientific">Caulobacter rhizosphaerae</name>
    <dbReference type="NCBI Taxonomy" id="2010972"/>
    <lineage>
        <taxon>Bacteria</taxon>
        <taxon>Pseudomonadati</taxon>
        <taxon>Pseudomonadota</taxon>
        <taxon>Alphaproteobacteria</taxon>
        <taxon>Caulobacterales</taxon>
        <taxon>Caulobacteraceae</taxon>
        <taxon>Caulobacter</taxon>
    </lineage>
</organism>
<dbReference type="Pfam" id="PF13545">
    <property type="entry name" value="HTH_Crp_2"/>
    <property type="match status" value="1"/>
</dbReference>
<evidence type="ECO:0000256" key="3">
    <source>
        <dbReference type="ARBA" id="ARBA00023163"/>
    </source>
</evidence>
<dbReference type="Proteomes" id="UP001262754">
    <property type="component" value="Unassembled WGS sequence"/>
</dbReference>
<dbReference type="PROSITE" id="PS50042">
    <property type="entry name" value="CNMP_BINDING_3"/>
    <property type="match status" value="1"/>
</dbReference>
<dbReference type="InterPro" id="IPR050397">
    <property type="entry name" value="Env_Response_Regulators"/>
</dbReference>
<dbReference type="InterPro" id="IPR012318">
    <property type="entry name" value="HTH_CRP"/>
</dbReference>
<keyword evidence="2" id="KW-0238">DNA-binding</keyword>
<dbReference type="PANTHER" id="PTHR24567:SF75">
    <property type="entry name" value="FUMARATE AND NITRATE REDUCTION REGULATORY PROTEIN"/>
    <property type="match status" value="1"/>
</dbReference>
<dbReference type="SUPFAM" id="SSF51206">
    <property type="entry name" value="cAMP-binding domain-like"/>
    <property type="match status" value="1"/>
</dbReference>
<comment type="caution">
    <text evidence="6">The sequence shown here is derived from an EMBL/GenBank/DDBJ whole genome shotgun (WGS) entry which is preliminary data.</text>
</comment>
<keyword evidence="1" id="KW-0805">Transcription regulation</keyword>
<gene>
    <name evidence="6" type="ORF">J2800_003791</name>
</gene>
<protein>
    <submittedName>
        <fullName evidence="6">CRP/FNR family nitrogen fixation transcriptional regulator</fullName>
    </submittedName>
</protein>
<evidence type="ECO:0000256" key="2">
    <source>
        <dbReference type="ARBA" id="ARBA00023125"/>
    </source>
</evidence>
<dbReference type="Gene3D" id="1.10.10.10">
    <property type="entry name" value="Winged helix-like DNA-binding domain superfamily/Winged helix DNA-binding domain"/>
    <property type="match status" value="1"/>
</dbReference>
<evidence type="ECO:0000259" key="5">
    <source>
        <dbReference type="PROSITE" id="PS51063"/>
    </source>
</evidence>
<keyword evidence="7" id="KW-1185">Reference proteome</keyword>
<dbReference type="InterPro" id="IPR014710">
    <property type="entry name" value="RmlC-like_jellyroll"/>
</dbReference>
<dbReference type="InterPro" id="IPR018335">
    <property type="entry name" value="Tscrpt_reg_HTH_Crp-type_CS"/>
</dbReference>
<proteinExistence type="predicted"/>
<evidence type="ECO:0000313" key="6">
    <source>
        <dbReference type="EMBL" id="MDR6533030.1"/>
    </source>
</evidence>
<name>A0ABU1N3K4_9CAUL</name>
<reference evidence="6 7" key="1">
    <citation type="submission" date="2023-07" db="EMBL/GenBank/DDBJ databases">
        <title>Sorghum-associated microbial communities from plants grown in Nebraska, USA.</title>
        <authorList>
            <person name="Schachtman D."/>
        </authorList>
    </citation>
    <scope>NUCLEOTIDE SEQUENCE [LARGE SCALE GENOMIC DNA]</scope>
    <source>
        <strain evidence="6 7">DS2154</strain>
    </source>
</reference>